<protein>
    <submittedName>
        <fullName evidence="2">MATH domain-containing protein</fullName>
    </submittedName>
</protein>
<feature type="non-terminal residue" evidence="2">
    <location>
        <position position="107"/>
    </location>
</feature>
<dbReference type="AlphaFoldDB" id="A0A392NWH7"/>
<evidence type="ECO:0000313" key="2">
    <source>
        <dbReference type="EMBL" id="MCI03570.1"/>
    </source>
</evidence>
<reference evidence="2 3" key="1">
    <citation type="journal article" date="2018" name="Front. Plant Sci.">
        <title>Red Clover (Trifolium pratense) and Zigzag Clover (T. medium) - A Picture of Genomic Similarities and Differences.</title>
        <authorList>
            <person name="Dluhosova J."/>
            <person name="Istvanek J."/>
            <person name="Nedelnik J."/>
            <person name="Repkova J."/>
        </authorList>
    </citation>
    <scope>NUCLEOTIDE SEQUENCE [LARGE SCALE GENOMIC DNA]</scope>
    <source>
        <strain evidence="3">cv. 10/8</strain>
        <tissue evidence="2">Leaf</tissue>
    </source>
</reference>
<comment type="caution">
    <text evidence="2">The sequence shown here is derived from an EMBL/GenBank/DDBJ whole genome shotgun (WGS) entry which is preliminary data.</text>
</comment>
<evidence type="ECO:0000313" key="3">
    <source>
        <dbReference type="Proteomes" id="UP000265520"/>
    </source>
</evidence>
<sequence length="107" mass="12476">DGNSGEDFNKDSIERDERRLTELGRRTLEIFVLAHIFSNKIEVSYQEAVALKRQEELIREEEAAWLAETEQKAKRGAKQKRNNRKGKDKGREERPTVAVYDKQQDDA</sequence>
<dbReference type="PANTHER" id="PTHR47477">
    <property type="entry name" value="TNF RECEPTOR-ASSOCIATED FACTOR HOMOLOG 1A"/>
    <property type="match status" value="1"/>
</dbReference>
<name>A0A392NWH7_9FABA</name>
<feature type="compositionally biased region" description="Basic residues" evidence="1">
    <location>
        <begin position="74"/>
        <end position="88"/>
    </location>
</feature>
<accession>A0A392NWH7</accession>
<feature type="region of interest" description="Disordered" evidence="1">
    <location>
        <begin position="69"/>
        <end position="107"/>
    </location>
</feature>
<dbReference type="PANTHER" id="PTHR47477:SF8">
    <property type="entry name" value="TNF RECEPTOR-ASSOCIATED FACTOR HOMOLOG 1A"/>
    <property type="match status" value="1"/>
</dbReference>
<proteinExistence type="predicted"/>
<evidence type="ECO:0000256" key="1">
    <source>
        <dbReference type="SAM" id="MobiDB-lite"/>
    </source>
</evidence>
<dbReference type="EMBL" id="LXQA010052618">
    <property type="protein sequence ID" value="MCI03570.1"/>
    <property type="molecule type" value="Genomic_DNA"/>
</dbReference>
<keyword evidence="3" id="KW-1185">Reference proteome</keyword>
<feature type="non-terminal residue" evidence="2">
    <location>
        <position position="1"/>
    </location>
</feature>
<organism evidence="2 3">
    <name type="scientific">Trifolium medium</name>
    <dbReference type="NCBI Taxonomy" id="97028"/>
    <lineage>
        <taxon>Eukaryota</taxon>
        <taxon>Viridiplantae</taxon>
        <taxon>Streptophyta</taxon>
        <taxon>Embryophyta</taxon>
        <taxon>Tracheophyta</taxon>
        <taxon>Spermatophyta</taxon>
        <taxon>Magnoliopsida</taxon>
        <taxon>eudicotyledons</taxon>
        <taxon>Gunneridae</taxon>
        <taxon>Pentapetalae</taxon>
        <taxon>rosids</taxon>
        <taxon>fabids</taxon>
        <taxon>Fabales</taxon>
        <taxon>Fabaceae</taxon>
        <taxon>Papilionoideae</taxon>
        <taxon>50 kb inversion clade</taxon>
        <taxon>NPAAA clade</taxon>
        <taxon>Hologalegina</taxon>
        <taxon>IRL clade</taxon>
        <taxon>Trifolieae</taxon>
        <taxon>Trifolium</taxon>
    </lineage>
</organism>
<dbReference type="InterPro" id="IPR055327">
    <property type="entry name" value="TRAF1A/B"/>
</dbReference>
<dbReference type="Proteomes" id="UP000265520">
    <property type="component" value="Unassembled WGS sequence"/>
</dbReference>